<evidence type="ECO:0000256" key="11">
    <source>
        <dbReference type="ARBA" id="ARBA00023303"/>
    </source>
</evidence>
<keyword evidence="9 12" id="KW-0406">Ion transport</keyword>
<evidence type="ECO:0000313" key="15">
    <source>
        <dbReference type="Proteomes" id="UP000887540"/>
    </source>
</evidence>
<feature type="transmembrane region" description="Helical" evidence="13">
    <location>
        <begin position="150"/>
        <end position="170"/>
    </location>
</feature>
<feature type="transmembrane region" description="Helical" evidence="13">
    <location>
        <begin position="46"/>
        <end position="69"/>
    </location>
</feature>
<name>A0A914BVB1_9BILA</name>
<dbReference type="PRINTS" id="PR01095">
    <property type="entry name" value="TASKCHANNEL"/>
</dbReference>
<evidence type="ECO:0000256" key="2">
    <source>
        <dbReference type="ARBA" id="ARBA00006666"/>
    </source>
</evidence>
<organism evidence="15 16">
    <name type="scientific">Acrobeloides nanus</name>
    <dbReference type="NCBI Taxonomy" id="290746"/>
    <lineage>
        <taxon>Eukaryota</taxon>
        <taxon>Metazoa</taxon>
        <taxon>Ecdysozoa</taxon>
        <taxon>Nematoda</taxon>
        <taxon>Chromadorea</taxon>
        <taxon>Rhabditida</taxon>
        <taxon>Tylenchina</taxon>
        <taxon>Cephalobomorpha</taxon>
        <taxon>Cephaloboidea</taxon>
        <taxon>Cephalobidae</taxon>
        <taxon>Acrobeloides</taxon>
    </lineage>
</organism>
<dbReference type="Pfam" id="PF07885">
    <property type="entry name" value="Ion_trans_2"/>
    <property type="match status" value="2"/>
</dbReference>
<protein>
    <submittedName>
        <fullName evidence="16">Potassium channel domain-containing protein</fullName>
    </submittedName>
</protein>
<comment type="similarity">
    <text evidence="2 12">Belongs to the two pore domain potassium channel (TC 1.A.1.8) family.</text>
</comment>
<feature type="transmembrane region" description="Helical" evidence="13">
    <location>
        <begin position="182"/>
        <end position="203"/>
    </location>
</feature>
<evidence type="ECO:0000256" key="5">
    <source>
        <dbReference type="ARBA" id="ARBA00022692"/>
    </source>
</evidence>
<comment type="subcellular location">
    <subcellularLocation>
        <location evidence="1">Membrane</location>
        <topology evidence="1">Multi-pass membrane protein</topology>
    </subcellularLocation>
</comment>
<keyword evidence="6" id="KW-0631">Potassium channel</keyword>
<proteinExistence type="inferred from homology"/>
<evidence type="ECO:0000313" key="16">
    <source>
        <dbReference type="WBParaSite" id="ACRNAN_Path_1074.g4124.t1"/>
    </source>
</evidence>
<evidence type="ECO:0000256" key="1">
    <source>
        <dbReference type="ARBA" id="ARBA00004141"/>
    </source>
</evidence>
<dbReference type="WBParaSite" id="ACRNAN_Path_1074.g4124.t1">
    <property type="protein sequence ID" value="ACRNAN_Path_1074.g4124.t1"/>
    <property type="gene ID" value="ACRNAN_Path_1074.g4124"/>
</dbReference>
<evidence type="ECO:0000256" key="4">
    <source>
        <dbReference type="ARBA" id="ARBA00022538"/>
    </source>
</evidence>
<dbReference type="InterPro" id="IPR013099">
    <property type="entry name" value="K_chnl_dom"/>
</dbReference>
<evidence type="ECO:0000256" key="3">
    <source>
        <dbReference type="ARBA" id="ARBA00022448"/>
    </source>
</evidence>
<dbReference type="PANTHER" id="PTHR11003:SF90">
    <property type="entry name" value="POTASSIUM CHANNEL DOMAIN-CONTAINING PROTEIN"/>
    <property type="match status" value="1"/>
</dbReference>
<feature type="transmembrane region" description="Helical" evidence="13">
    <location>
        <begin position="309"/>
        <end position="331"/>
    </location>
</feature>
<accession>A0A914BVB1</accession>
<keyword evidence="10 13" id="KW-0472">Membrane</keyword>
<evidence type="ECO:0000259" key="14">
    <source>
        <dbReference type="Pfam" id="PF07885"/>
    </source>
</evidence>
<evidence type="ECO:0000256" key="8">
    <source>
        <dbReference type="ARBA" id="ARBA00022989"/>
    </source>
</evidence>
<dbReference type="GO" id="GO:0030322">
    <property type="term" value="P:stabilization of membrane potential"/>
    <property type="evidence" value="ECO:0007669"/>
    <property type="project" value="TreeGrafter"/>
</dbReference>
<dbReference type="InterPro" id="IPR003092">
    <property type="entry name" value="2pore_dom_K_chnl_TASK"/>
</dbReference>
<keyword evidence="4" id="KW-0633">Potassium transport</keyword>
<dbReference type="GO" id="GO:0005886">
    <property type="term" value="C:plasma membrane"/>
    <property type="evidence" value="ECO:0007669"/>
    <property type="project" value="TreeGrafter"/>
</dbReference>
<dbReference type="PRINTS" id="PR01333">
    <property type="entry name" value="2POREKCHANEL"/>
</dbReference>
<reference evidence="16" key="1">
    <citation type="submission" date="2022-11" db="UniProtKB">
        <authorList>
            <consortium name="WormBaseParasite"/>
        </authorList>
    </citation>
    <scope>IDENTIFICATION</scope>
</reference>
<evidence type="ECO:0000256" key="10">
    <source>
        <dbReference type="ARBA" id="ARBA00023136"/>
    </source>
</evidence>
<keyword evidence="5 12" id="KW-0812">Transmembrane</keyword>
<dbReference type="AlphaFoldDB" id="A0A914BVB1"/>
<dbReference type="SUPFAM" id="SSF81324">
    <property type="entry name" value="Voltage-gated potassium channels"/>
    <property type="match status" value="2"/>
</dbReference>
<dbReference type="PANTHER" id="PTHR11003">
    <property type="entry name" value="POTASSIUM CHANNEL, SUBFAMILY K"/>
    <property type="match status" value="1"/>
</dbReference>
<evidence type="ECO:0000256" key="6">
    <source>
        <dbReference type="ARBA" id="ARBA00022826"/>
    </source>
</evidence>
<keyword evidence="11 12" id="KW-0407">Ion channel</keyword>
<feature type="domain" description="Potassium channel" evidence="14">
    <location>
        <begin position="151"/>
        <end position="207"/>
    </location>
</feature>
<dbReference type="InterPro" id="IPR003280">
    <property type="entry name" value="2pore_dom_K_chnl"/>
</dbReference>
<dbReference type="Proteomes" id="UP000887540">
    <property type="component" value="Unplaced"/>
</dbReference>
<dbReference type="Gene3D" id="1.10.287.70">
    <property type="match status" value="1"/>
</dbReference>
<feature type="transmembrane region" description="Helical" evidence="13">
    <location>
        <begin position="254"/>
        <end position="276"/>
    </location>
</feature>
<keyword evidence="7" id="KW-0630">Potassium</keyword>
<dbReference type="GO" id="GO:0015271">
    <property type="term" value="F:outward rectifier potassium channel activity"/>
    <property type="evidence" value="ECO:0007669"/>
    <property type="project" value="TreeGrafter"/>
</dbReference>
<dbReference type="GO" id="GO:0022841">
    <property type="term" value="F:potassium ion leak channel activity"/>
    <property type="evidence" value="ECO:0007669"/>
    <property type="project" value="TreeGrafter"/>
</dbReference>
<evidence type="ECO:0000256" key="13">
    <source>
        <dbReference type="SAM" id="Phobius"/>
    </source>
</evidence>
<evidence type="ECO:0000256" key="9">
    <source>
        <dbReference type="ARBA" id="ARBA00023065"/>
    </source>
</evidence>
<keyword evidence="3 12" id="KW-0813">Transport</keyword>
<keyword evidence="8 13" id="KW-1133">Transmembrane helix</keyword>
<evidence type="ECO:0000256" key="12">
    <source>
        <dbReference type="RuleBase" id="RU003857"/>
    </source>
</evidence>
<feature type="transmembrane region" description="Helical" evidence="13">
    <location>
        <begin position="283"/>
        <end position="303"/>
    </location>
</feature>
<evidence type="ECO:0000256" key="7">
    <source>
        <dbReference type="ARBA" id="ARBA00022958"/>
    </source>
</evidence>
<sequence>MLRAMRWNNPFQPPVLPQSVTRGFSQRFYTKLSVPPMPPWKKYARIILPHIGLILLSFSYIIGGAFVFYHLERPNELAVRQEALQEIEDYKKAMLDHLWILINDNTSSQEEVEAIALGHVDTVSRMLFDAFDTDYITDIHLRDPANQVDYSWTMSSSIFFTTTLLTTIGYGNLVPGTVQGRLFCIFYALFGVPLILITVADIGKFLSENIVWLYRTYTKIKKTIKQKRENNNLSMDEDRQMKDQLEQVGIMEPYIPTTMILSILLGYMAIGAILLASWERWGFFEGFYFSFITMTTVGFGDIVPINQRFFMFDLCYIIIGLAITTMCIDLVGIQYIRKIHYFGRAIQDARYALVNVGGRMVHVPDLMRYASVLHQKYGRRKDQDIIAKGAYAPKELPIIRYIDYSTLTSLESLSSFLSSIVGKSREPSNV</sequence>
<keyword evidence="15" id="KW-1185">Reference proteome</keyword>
<feature type="domain" description="Potassium channel" evidence="14">
    <location>
        <begin position="263"/>
        <end position="334"/>
    </location>
</feature>